<dbReference type="Proteomes" id="UP001174909">
    <property type="component" value="Unassembled WGS sequence"/>
</dbReference>
<protein>
    <submittedName>
        <fullName evidence="4">Succinate-semialdehyde dehydrogenase</fullName>
    </submittedName>
</protein>
<dbReference type="InterPro" id="IPR016162">
    <property type="entry name" value="Ald_DH_N"/>
</dbReference>
<dbReference type="GO" id="GO:0004777">
    <property type="term" value="F:succinate-semialdehyde dehydrogenase (NAD+) activity"/>
    <property type="evidence" value="ECO:0007669"/>
    <property type="project" value="TreeGrafter"/>
</dbReference>
<feature type="region of interest" description="Disordered" evidence="2">
    <location>
        <begin position="1"/>
        <end position="26"/>
    </location>
</feature>
<comment type="caution">
    <text evidence="4">The sequence shown here is derived from an EMBL/GenBank/DDBJ whole genome shotgun (WGS) entry which is preliminary data.</text>
</comment>
<accession>A0AA35X246</accession>
<dbReference type="AlphaFoldDB" id="A0AA35X246"/>
<keyword evidence="5" id="KW-1185">Reference proteome</keyword>
<feature type="compositionally biased region" description="Basic residues" evidence="2">
    <location>
        <begin position="165"/>
        <end position="198"/>
    </location>
</feature>
<feature type="compositionally biased region" description="Basic residues" evidence="2">
    <location>
        <begin position="329"/>
        <end position="340"/>
    </location>
</feature>
<feature type="compositionally biased region" description="Basic residues" evidence="2">
    <location>
        <begin position="8"/>
        <end position="26"/>
    </location>
</feature>
<feature type="compositionally biased region" description="Low complexity" evidence="2">
    <location>
        <begin position="142"/>
        <end position="164"/>
    </location>
</feature>
<gene>
    <name evidence="4" type="ORF">GBAR_LOCUS23592</name>
</gene>
<dbReference type="InterPro" id="IPR016161">
    <property type="entry name" value="Ald_DH/histidinol_DH"/>
</dbReference>
<feature type="compositionally biased region" description="Gly residues" evidence="2">
    <location>
        <begin position="286"/>
        <end position="295"/>
    </location>
</feature>
<evidence type="ECO:0000256" key="1">
    <source>
        <dbReference type="ARBA" id="ARBA00023002"/>
    </source>
</evidence>
<name>A0AA35X246_GEOBA</name>
<evidence type="ECO:0000259" key="3">
    <source>
        <dbReference type="Pfam" id="PF00171"/>
    </source>
</evidence>
<dbReference type="InterPro" id="IPR015590">
    <property type="entry name" value="Aldehyde_DH_dom"/>
</dbReference>
<proteinExistence type="predicted"/>
<evidence type="ECO:0000313" key="4">
    <source>
        <dbReference type="EMBL" id="CAI8042518.1"/>
    </source>
</evidence>
<feature type="non-terminal residue" evidence="4">
    <location>
        <position position="1"/>
    </location>
</feature>
<dbReference type="EMBL" id="CASHTH010003272">
    <property type="protein sequence ID" value="CAI8042518.1"/>
    <property type="molecule type" value="Genomic_DNA"/>
</dbReference>
<feature type="compositionally biased region" description="Basic residues" evidence="2">
    <location>
        <begin position="237"/>
        <end position="254"/>
    </location>
</feature>
<reference evidence="4" key="1">
    <citation type="submission" date="2023-03" db="EMBL/GenBank/DDBJ databases">
        <authorList>
            <person name="Steffen K."/>
            <person name="Cardenas P."/>
        </authorList>
    </citation>
    <scope>NUCLEOTIDE SEQUENCE</scope>
</reference>
<evidence type="ECO:0000313" key="5">
    <source>
        <dbReference type="Proteomes" id="UP001174909"/>
    </source>
</evidence>
<keyword evidence="1" id="KW-0560">Oxidoreductase</keyword>
<dbReference type="Pfam" id="PF00171">
    <property type="entry name" value="Aldedh"/>
    <property type="match status" value="1"/>
</dbReference>
<dbReference type="Gene3D" id="3.40.605.10">
    <property type="entry name" value="Aldehyde Dehydrogenase, Chain A, domain 1"/>
    <property type="match status" value="1"/>
</dbReference>
<organism evidence="4 5">
    <name type="scientific">Geodia barretti</name>
    <name type="common">Barrett's horny sponge</name>
    <dbReference type="NCBI Taxonomy" id="519541"/>
    <lineage>
        <taxon>Eukaryota</taxon>
        <taxon>Metazoa</taxon>
        <taxon>Porifera</taxon>
        <taxon>Demospongiae</taxon>
        <taxon>Heteroscleromorpha</taxon>
        <taxon>Tetractinellida</taxon>
        <taxon>Astrophorina</taxon>
        <taxon>Geodiidae</taxon>
        <taxon>Geodia</taxon>
    </lineage>
</organism>
<dbReference type="InterPro" id="IPR050740">
    <property type="entry name" value="Aldehyde_DH_Superfamily"/>
</dbReference>
<feature type="region of interest" description="Disordered" evidence="2">
    <location>
        <begin position="134"/>
        <end position="340"/>
    </location>
</feature>
<sequence>SRADRGSRPVHRRRHRRGGRGRPGRCRRACDAAAAAQPGWAATAPLVRSEILRDCHRILIEHTDELADLITLEHGKPRADAVGEVAYAAEFFRWNAEETVRIHGTISTAPSGDKRIITRHPPVGVVVMITPWNFPAGDDHPQAGPRAGRGQRGGDQAAPGGAPHRAARRRAAGHRRSAARRRQPGPHHRLGPLVRRRGGPSGRAHGVVHRLHRGGTDAAAPLRRPGPQDGDGAGRQRSLRRVRRRRPGGGHLRGHGGQDAPLGRDLHRGQQVLRGGAGVRRVRGAPGRGHGGAEGGQRLRPRRHLRTDDQLRRGGQHRQARAGGDQRRGQRSHRRLGHRRAGFFYEPTVLGGWMWPRPSPARRSSDRWRR</sequence>
<dbReference type="SUPFAM" id="SSF53720">
    <property type="entry name" value="ALDH-like"/>
    <property type="match status" value="1"/>
</dbReference>
<evidence type="ECO:0000256" key="2">
    <source>
        <dbReference type="SAM" id="MobiDB-lite"/>
    </source>
</evidence>
<feature type="domain" description="Aldehyde dehydrogenase" evidence="3">
    <location>
        <begin position="25"/>
        <end position="136"/>
    </location>
</feature>
<dbReference type="PANTHER" id="PTHR43353:SF5">
    <property type="entry name" value="SUCCINATE-SEMIALDEHYDE DEHYDROGENASE, MITOCHONDRIAL"/>
    <property type="match status" value="1"/>
</dbReference>
<dbReference type="PANTHER" id="PTHR43353">
    <property type="entry name" value="SUCCINATE-SEMIALDEHYDE DEHYDROGENASE, MITOCHONDRIAL"/>
    <property type="match status" value="1"/>
</dbReference>
<dbReference type="GO" id="GO:0009450">
    <property type="term" value="P:gamma-aminobutyric acid catabolic process"/>
    <property type="evidence" value="ECO:0007669"/>
    <property type="project" value="TreeGrafter"/>
</dbReference>